<dbReference type="Gene3D" id="3.30.1370.60">
    <property type="entry name" value="Hypothetical oxidoreductase yiak, domain 2"/>
    <property type="match status" value="1"/>
</dbReference>
<dbReference type="Gene3D" id="1.10.1530.10">
    <property type="match status" value="1"/>
</dbReference>
<dbReference type="NCBIfam" id="NF040650">
    <property type="entry name" value="sulfolac_dhydr"/>
    <property type="match status" value="1"/>
</dbReference>
<dbReference type="InterPro" id="IPR053453">
    <property type="entry name" value="LDH2/MDH2_Oxidoreductase"/>
</dbReference>
<dbReference type="EMBL" id="LWMV01000042">
    <property type="protein sequence ID" value="KZX15293.1"/>
    <property type="molecule type" value="Genomic_DNA"/>
</dbReference>
<comment type="caution">
    <text evidence="3">The sequence shown here is derived from an EMBL/GenBank/DDBJ whole genome shotgun (WGS) entry which is preliminary data.</text>
</comment>
<dbReference type="OrthoDB" id="40552at2157"/>
<proteinExistence type="inferred from homology"/>
<dbReference type="STRING" id="49547.MBCUR_02900"/>
<dbReference type="InterPro" id="IPR043143">
    <property type="entry name" value="Mal/L-sulf/L-lact_DH-like_NADP"/>
</dbReference>
<dbReference type="AlphaFoldDB" id="A0A166D7R4"/>
<dbReference type="InterPro" id="IPR036111">
    <property type="entry name" value="Mal/L-sulfo/L-lacto_DH-like_sf"/>
</dbReference>
<dbReference type="PATRIC" id="fig|49547.3.peg.304"/>
<protein>
    <submittedName>
        <fullName evidence="3">Putative oxidoreductase YjmC</fullName>
        <ecNumber evidence="3">1.1.1.-</ecNumber>
    </submittedName>
</protein>
<gene>
    <name evidence="3" type="primary">yjmC</name>
    <name evidence="3" type="ORF">MBCUR_02900</name>
</gene>
<dbReference type="Pfam" id="PF02615">
    <property type="entry name" value="Ldh_2"/>
    <property type="match status" value="1"/>
</dbReference>
<keyword evidence="4" id="KW-1185">Reference proteome</keyword>
<evidence type="ECO:0000313" key="3">
    <source>
        <dbReference type="EMBL" id="KZX15293.1"/>
    </source>
</evidence>
<dbReference type="InterPro" id="IPR003767">
    <property type="entry name" value="Malate/L-lactate_DH-like"/>
</dbReference>
<dbReference type="PANTHER" id="PTHR11091:SF0">
    <property type="entry name" value="MALATE DEHYDROGENASE"/>
    <property type="match status" value="1"/>
</dbReference>
<reference evidence="3 4" key="1">
    <citation type="submission" date="2016-04" db="EMBL/GenBank/DDBJ databases">
        <title>Genome sequence of Methanobrevibacter curvatus DSM 11111.</title>
        <authorList>
            <person name="Poehlein A."/>
            <person name="Seedorf H."/>
            <person name="Daniel R."/>
        </authorList>
    </citation>
    <scope>NUCLEOTIDE SEQUENCE [LARGE SCALE GENOMIC DNA]</scope>
    <source>
        <strain evidence="3 4">DSM 11111</strain>
    </source>
</reference>
<evidence type="ECO:0000256" key="2">
    <source>
        <dbReference type="ARBA" id="ARBA00023002"/>
    </source>
</evidence>
<dbReference type="EC" id="1.1.1.-" evidence="3"/>
<name>A0A166D7R4_9EURY</name>
<dbReference type="RefSeq" id="WP_067089295.1">
    <property type="nucleotide sequence ID" value="NZ_LWMV01000042.1"/>
</dbReference>
<comment type="similarity">
    <text evidence="1">Belongs to the LDH2/MDH2 oxidoreductase family.</text>
</comment>
<keyword evidence="2 3" id="KW-0560">Oxidoreductase</keyword>
<dbReference type="InterPro" id="IPR043144">
    <property type="entry name" value="Mal/L-sulf/L-lact_DH-like_ah"/>
</dbReference>
<sequence length="344" mass="36933">MKIKAEDEKKLVFDILTKWGLNKENATIVADATLDADLKGFTSHGLGRFPQYIRGIEHQTININADIKIEKETEAIALINGNLTFGQVSAYKAMKIAIKKAKKLGIAAVGTHNSNHFGVTGFYSDLALKESLIGITIANTEPAIAPLGGKTPVLGTNPIAISIPSEKTYIATDMATASSARGKLLEAQRKGHEISEGIGLDKNGIPTTDPTEALKGSILPFGGHKGYALAFMIEILTGPLVGAGYGTGVCGTADTSVKCTKGDLFIAIDPDKFVGKDIFEKETEKFVEEIRETTPNTVVPGDIESKKVSAHKDTGLQIDSKLHKTLTEICEKLDLNFNDYLCEK</sequence>
<dbReference type="PANTHER" id="PTHR11091">
    <property type="entry name" value="OXIDOREDUCTASE-RELATED"/>
    <property type="match status" value="1"/>
</dbReference>
<evidence type="ECO:0000256" key="1">
    <source>
        <dbReference type="ARBA" id="ARBA00006056"/>
    </source>
</evidence>
<dbReference type="GO" id="GO:0016491">
    <property type="term" value="F:oxidoreductase activity"/>
    <property type="evidence" value="ECO:0007669"/>
    <property type="project" value="UniProtKB-KW"/>
</dbReference>
<accession>A0A166D7R4</accession>
<dbReference type="Proteomes" id="UP000077245">
    <property type="component" value="Unassembled WGS sequence"/>
</dbReference>
<dbReference type="SUPFAM" id="SSF89733">
    <property type="entry name" value="L-sulfolactate dehydrogenase-like"/>
    <property type="match status" value="1"/>
</dbReference>
<evidence type="ECO:0000313" key="4">
    <source>
        <dbReference type="Proteomes" id="UP000077245"/>
    </source>
</evidence>
<organism evidence="3 4">
    <name type="scientific">Methanobrevibacter curvatus</name>
    <dbReference type="NCBI Taxonomy" id="49547"/>
    <lineage>
        <taxon>Archaea</taxon>
        <taxon>Methanobacteriati</taxon>
        <taxon>Methanobacteriota</taxon>
        <taxon>Methanomada group</taxon>
        <taxon>Methanobacteria</taxon>
        <taxon>Methanobacteriales</taxon>
        <taxon>Methanobacteriaceae</taxon>
        <taxon>Methanobrevibacter</taxon>
    </lineage>
</organism>